<dbReference type="Proteomes" id="UP001596391">
    <property type="component" value="Unassembled WGS sequence"/>
</dbReference>
<feature type="region of interest" description="Disordered" evidence="1">
    <location>
        <begin position="1"/>
        <end position="24"/>
    </location>
</feature>
<dbReference type="RefSeq" id="WP_263370250.1">
    <property type="nucleotide sequence ID" value="NZ_JAGSYD010000001.1"/>
</dbReference>
<feature type="region of interest" description="Disordered" evidence="1">
    <location>
        <begin position="138"/>
        <end position="158"/>
    </location>
</feature>
<organism evidence="2 3">
    <name type="scientific">Granulicella cerasi</name>
    <dbReference type="NCBI Taxonomy" id="741063"/>
    <lineage>
        <taxon>Bacteria</taxon>
        <taxon>Pseudomonadati</taxon>
        <taxon>Acidobacteriota</taxon>
        <taxon>Terriglobia</taxon>
        <taxon>Terriglobales</taxon>
        <taxon>Acidobacteriaceae</taxon>
        <taxon>Granulicella</taxon>
    </lineage>
</organism>
<dbReference type="EMBL" id="JBHSWI010000001">
    <property type="protein sequence ID" value="MFC6646594.1"/>
    <property type="molecule type" value="Genomic_DNA"/>
</dbReference>
<protein>
    <recommendedName>
        <fullName evidence="4">Lipoprotein</fullName>
    </recommendedName>
</protein>
<feature type="compositionally biased region" description="Polar residues" evidence="1">
    <location>
        <begin position="1"/>
        <end position="22"/>
    </location>
</feature>
<proteinExistence type="predicted"/>
<gene>
    <name evidence="2" type="ORF">ACFQBQ_13560</name>
</gene>
<evidence type="ECO:0008006" key="4">
    <source>
        <dbReference type="Google" id="ProtNLM"/>
    </source>
</evidence>
<reference evidence="3" key="1">
    <citation type="journal article" date="2019" name="Int. J. Syst. Evol. Microbiol.">
        <title>The Global Catalogue of Microorganisms (GCM) 10K type strain sequencing project: providing services to taxonomists for standard genome sequencing and annotation.</title>
        <authorList>
            <consortium name="The Broad Institute Genomics Platform"/>
            <consortium name="The Broad Institute Genome Sequencing Center for Infectious Disease"/>
            <person name="Wu L."/>
            <person name="Ma J."/>
        </authorList>
    </citation>
    <scope>NUCLEOTIDE SEQUENCE [LARGE SCALE GENOMIC DNA]</scope>
    <source>
        <strain evidence="3">CGMCC 1.16026</strain>
    </source>
</reference>
<evidence type="ECO:0000313" key="3">
    <source>
        <dbReference type="Proteomes" id="UP001596391"/>
    </source>
</evidence>
<comment type="caution">
    <text evidence="2">The sequence shown here is derived from an EMBL/GenBank/DDBJ whole genome shotgun (WGS) entry which is preliminary data.</text>
</comment>
<sequence>MLAQQYSNASATDSAAQASPTTAPKVLPAATDASAPASPALGAMPSLGNGMSFPAGTSFHVKLLKPVDSGSLKNGQDVPAKLSMMVRAKNGTALAAGTPVMLNVVGTVPAGKINAVGELSLTVVRVGKTDVVTETKTFRGKPGSREVGDANPALGTNAGMPAGAELTFRTAGTAVAANEKPSANGVTPGSVDGVAVGSQPATGPKSNSGQPTYGAPTEQH</sequence>
<keyword evidence="3" id="KW-1185">Reference proteome</keyword>
<name>A0ABW1ZBS2_9BACT</name>
<feature type="compositionally biased region" description="Basic and acidic residues" evidence="1">
    <location>
        <begin position="138"/>
        <end position="148"/>
    </location>
</feature>
<feature type="region of interest" description="Disordered" evidence="1">
    <location>
        <begin position="179"/>
        <end position="220"/>
    </location>
</feature>
<evidence type="ECO:0000256" key="1">
    <source>
        <dbReference type="SAM" id="MobiDB-lite"/>
    </source>
</evidence>
<feature type="compositionally biased region" description="Polar residues" evidence="1">
    <location>
        <begin position="199"/>
        <end position="211"/>
    </location>
</feature>
<evidence type="ECO:0000313" key="2">
    <source>
        <dbReference type="EMBL" id="MFC6646594.1"/>
    </source>
</evidence>
<accession>A0ABW1ZBS2</accession>